<evidence type="ECO:0000313" key="2">
    <source>
        <dbReference type="EMBL" id="KFB76704.1"/>
    </source>
</evidence>
<reference evidence="2 4" key="1">
    <citation type="submission" date="2014-02" db="EMBL/GenBank/DDBJ databases">
        <title>Expanding our view of genomic diversity in Candidatus Accumulibacter clades.</title>
        <authorList>
            <person name="Skennerton C.T."/>
            <person name="Barr J.J."/>
            <person name="Slater F.R."/>
            <person name="Bond P.L."/>
            <person name="Tyson G.W."/>
        </authorList>
    </citation>
    <scope>NUCLEOTIDE SEQUENCE [LARGE SCALE GENOMIC DNA]</scope>
    <source>
        <strain evidence="4">SK-02</strain>
    </source>
</reference>
<evidence type="ECO:0000313" key="4">
    <source>
        <dbReference type="Proteomes" id="UP000021315"/>
    </source>
</evidence>
<dbReference type="SMART" id="SM00327">
    <property type="entry name" value="VWA"/>
    <property type="match status" value="1"/>
</dbReference>
<accession>A0A7D5SF72</accession>
<dbReference type="Pfam" id="PF10138">
    <property type="entry name" value="vWA-TerF-like"/>
    <property type="match status" value="2"/>
</dbReference>
<dbReference type="SUPFAM" id="SSF53300">
    <property type="entry name" value="vWA-like"/>
    <property type="match status" value="1"/>
</dbReference>
<evidence type="ECO:0000313" key="3">
    <source>
        <dbReference type="EMBL" id="QLH50682.1"/>
    </source>
</evidence>
<dbReference type="CDD" id="cd00198">
    <property type="entry name" value="vWFA"/>
    <property type="match status" value="1"/>
</dbReference>
<dbReference type="Proteomes" id="UP000021315">
    <property type="component" value="Unassembled WGS sequence"/>
</dbReference>
<gene>
    <name evidence="2" type="ORF">AW06_002180</name>
    <name evidence="3" type="ORF">HWD57_13460</name>
</gene>
<dbReference type="STRING" id="1453999.AW06_002180"/>
<organism evidence="2 4">
    <name type="scientific">Candidatus Accumulibacter cognatus</name>
    <dbReference type="NCBI Taxonomy" id="2954383"/>
    <lineage>
        <taxon>Bacteria</taxon>
        <taxon>Pseudomonadati</taxon>
        <taxon>Pseudomonadota</taxon>
        <taxon>Betaproteobacteria</taxon>
        <taxon>Candidatus Accumulibacter</taxon>
    </lineage>
</organism>
<dbReference type="EMBL" id="CP058708">
    <property type="protein sequence ID" value="QLH50682.1"/>
    <property type="molecule type" value="Genomic_DNA"/>
</dbReference>
<name>A0A080MHJ2_9PROT</name>
<protein>
    <submittedName>
        <fullName evidence="3">VWA domain-containing protein</fullName>
    </submittedName>
    <submittedName>
        <fullName evidence="2">von Willebrand factor type A domain protein</fullName>
    </submittedName>
</protein>
<feature type="domain" description="VWFA" evidence="1">
    <location>
        <begin position="26"/>
        <end position="228"/>
    </location>
</feature>
<evidence type="ECO:0000313" key="5">
    <source>
        <dbReference type="Proteomes" id="UP000509684"/>
    </source>
</evidence>
<dbReference type="InterPro" id="IPR002035">
    <property type="entry name" value="VWF_A"/>
</dbReference>
<keyword evidence="4" id="KW-1185">Reference proteome</keyword>
<proteinExistence type="predicted"/>
<dbReference type="InterPro" id="IPR019303">
    <property type="entry name" value="vWA_TerF_C"/>
</dbReference>
<dbReference type="InterPro" id="IPR036465">
    <property type="entry name" value="vWFA_dom_sf"/>
</dbReference>
<dbReference type="EMBL" id="JDST02000047">
    <property type="protein sequence ID" value="KFB76704.1"/>
    <property type="molecule type" value="Genomic_DNA"/>
</dbReference>
<dbReference type="Gene3D" id="3.40.50.410">
    <property type="entry name" value="von Willebrand factor, type A domain"/>
    <property type="match status" value="1"/>
</dbReference>
<sequence>MSLIDLKKKTRIVLEKRALPQPPRCRVGLCIDISGSMHNEYQDGLVQATVDRLLAIAGTFDDNGEMEVWTFNQKYSTPPVAKAADFGNYVKKAILDNPNVNKWGGTNYAPVMNAVLDTYFRGERVVTSSGFLGMFKKTEQRAPRETHIPALCLFITDGDNSDEAEAEKILREARQYQIYWQLVGIGTDTDFRFIKKMADDLPNAGFCHFPNLKISDEAIYEALLTTELCDWLRKL</sequence>
<dbReference type="Proteomes" id="UP000509684">
    <property type="component" value="Chromosome"/>
</dbReference>
<reference evidence="3 5" key="2">
    <citation type="journal article" date="2019" name="Microbiome">
        <title>Annotated bacterial chromosomes from frame-shift-corrected long-read metagenomic data.</title>
        <authorList>
            <person name="Arumugam K."/>
            <person name="Bagci C."/>
            <person name="Bessarab I."/>
            <person name="Beier S."/>
            <person name="Buchfink B."/>
            <person name="Gorska A."/>
            <person name="Qiu G."/>
            <person name="Huson D.H."/>
            <person name="Williams R.B.H."/>
        </authorList>
    </citation>
    <scope>NUCLEOTIDE SEQUENCE [LARGE SCALE GENOMIC DNA]</scope>
    <source>
        <strain evidence="3">SSA1</strain>
    </source>
</reference>
<accession>A0A080MHJ2</accession>
<reference evidence="3" key="3">
    <citation type="submission" date="2020-06" db="EMBL/GenBank/DDBJ databases">
        <authorList>
            <person name="Arumugam K."/>
            <person name="Besarab I."/>
            <person name="Haryono M."/>
            <person name="Bagci C."/>
            <person name="Beier S."/>
            <person name="Buchfink B."/>
            <person name="Gorska A."/>
            <person name="Qiu G."/>
            <person name="Huson D.H."/>
            <person name="Williams R.B."/>
        </authorList>
    </citation>
    <scope>NUCLEOTIDE SEQUENCE</scope>
    <source>
        <strain evidence="3">SSA1</strain>
    </source>
</reference>
<dbReference type="PROSITE" id="PS50234">
    <property type="entry name" value="VWFA"/>
    <property type="match status" value="1"/>
</dbReference>
<dbReference type="KEGG" id="acog:HWD57_13460"/>
<dbReference type="RefSeq" id="WP_138677380.1">
    <property type="nucleotide sequence ID" value="NZ_JDST02000047.1"/>
</dbReference>
<dbReference type="AlphaFoldDB" id="A0A080MHJ2"/>
<evidence type="ECO:0000259" key="1">
    <source>
        <dbReference type="PROSITE" id="PS50234"/>
    </source>
</evidence>